<keyword evidence="6" id="KW-0862">Zinc</keyword>
<evidence type="ECO:0000256" key="6">
    <source>
        <dbReference type="ARBA" id="ARBA00022833"/>
    </source>
</evidence>
<feature type="compositionally biased region" description="Low complexity" evidence="12">
    <location>
        <begin position="29"/>
        <end position="38"/>
    </location>
</feature>
<sequence>MRRPSGGHASYPPCRNRPTDNSRNSRCRLISASASAALLPPPNPNPNPNPIPNSQSSSEEKNNGYVASVTANVSNVEGYRVGLQSGEARKKRFRTKFSPEQKEKMRAFAGRVGWRIHKKDEGEMERFCNEIGVSRQVVKVWMHNNKHLVTKKQDGDDQEREVKVEGEHQNQVDGV</sequence>
<dbReference type="GO" id="GO:0005634">
    <property type="term" value="C:nucleus"/>
    <property type="evidence" value="ECO:0007669"/>
    <property type="project" value="UniProtKB-SubCell"/>
</dbReference>
<dbReference type="GO" id="GO:0050793">
    <property type="term" value="P:regulation of developmental process"/>
    <property type="evidence" value="ECO:0007669"/>
    <property type="project" value="TreeGrafter"/>
</dbReference>
<reference evidence="14" key="1">
    <citation type="journal article" date="2017" name="Nat. Commun.">
        <title>The asparagus genome sheds light on the origin and evolution of a young Y chromosome.</title>
        <authorList>
            <person name="Harkess A."/>
            <person name="Zhou J."/>
            <person name="Xu C."/>
            <person name="Bowers J.E."/>
            <person name="Van der Hulst R."/>
            <person name="Ayyampalayam S."/>
            <person name="Mercati F."/>
            <person name="Riccardi P."/>
            <person name="McKain M.R."/>
            <person name="Kakrana A."/>
            <person name="Tang H."/>
            <person name="Ray J."/>
            <person name="Groenendijk J."/>
            <person name="Arikit S."/>
            <person name="Mathioni S.M."/>
            <person name="Nakano M."/>
            <person name="Shan H."/>
            <person name="Telgmann-Rauber A."/>
            <person name="Kanno A."/>
            <person name="Yue Z."/>
            <person name="Chen H."/>
            <person name="Li W."/>
            <person name="Chen Y."/>
            <person name="Xu X."/>
            <person name="Zhang Y."/>
            <person name="Luo S."/>
            <person name="Chen H."/>
            <person name="Gao J."/>
            <person name="Mao Z."/>
            <person name="Pires J.C."/>
            <person name="Luo M."/>
            <person name="Kudrna D."/>
            <person name="Wing R.A."/>
            <person name="Meyers B.C."/>
            <person name="Yi K."/>
            <person name="Kong H."/>
            <person name="Lavrijsen P."/>
            <person name="Sunseri F."/>
            <person name="Falavigna A."/>
            <person name="Ye Y."/>
            <person name="Leebens-Mack J.H."/>
            <person name="Chen G."/>
        </authorList>
    </citation>
    <scope>NUCLEOTIDE SEQUENCE [LARGE SCALE GENOMIC DNA]</scope>
    <source>
        <strain evidence="14">cv. DH0086</strain>
    </source>
</reference>
<dbReference type="InterPro" id="IPR006455">
    <property type="entry name" value="Homeodomain_ZF_HD"/>
</dbReference>
<dbReference type="OrthoDB" id="636896at2759"/>
<dbReference type="EMBL" id="CM007381">
    <property type="protein sequence ID" value="ONK81290.1"/>
    <property type="molecule type" value="Genomic_DNA"/>
</dbReference>
<evidence type="ECO:0000256" key="10">
    <source>
        <dbReference type="ARBA" id="ARBA00023163"/>
    </source>
</evidence>
<dbReference type="InterPro" id="IPR009057">
    <property type="entry name" value="Homeodomain-like_sf"/>
</dbReference>
<evidence type="ECO:0000256" key="8">
    <source>
        <dbReference type="ARBA" id="ARBA00023125"/>
    </source>
</evidence>
<dbReference type="PANTHER" id="PTHR31948">
    <property type="entry name" value="ZINC-FINGER HOMEODOMAIN PROTEIN 2"/>
    <property type="match status" value="1"/>
</dbReference>
<evidence type="ECO:0000256" key="3">
    <source>
        <dbReference type="ARBA" id="ARBA00011416"/>
    </source>
</evidence>
<feature type="compositionally biased region" description="Pro residues" evidence="12">
    <location>
        <begin position="39"/>
        <end position="51"/>
    </location>
</feature>
<evidence type="ECO:0000256" key="2">
    <source>
        <dbReference type="ARBA" id="ARBA00004123"/>
    </source>
</evidence>
<keyword evidence="11" id="KW-0539">Nucleus</keyword>
<dbReference type="GO" id="GO:0008270">
    <property type="term" value="F:zinc ion binding"/>
    <property type="evidence" value="ECO:0007669"/>
    <property type="project" value="UniProtKB-KW"/>
</dbReference>
<comment type="function">
    <text evidence="1">Putative transcription factor.</text>
</comment>
<keyword evidence="9" id="KW-0371">Homeobox</keyword>
<dbReference type="Proteomes" id="UP000243459">
    <property type="component" value="Chromosome 1"/>
</dbReference>
<keyword evidence="7" id="KW-0805">Transcription regulation</keyword>
<dbReference type="Gramene" id="ONK81290">
    <property type="protein sequence ID" value="ONK81290"/>
    <property type="gene ID" value="A4U43_C01F27450"/>
</dbReference>
<dbReference type="OMA" id="MERFCNE"/>
<evidence type="ECO:0000256" key="11">
    <source>
        <dbReference type="ARBA" id="ARBA00023242"/>
    </source>
</evidence>
<protein>
    <recommendedName>
        <fullName evidence="15">ZF-HD dimerization-type domain-containing protein</fullName>
    </recommendedName>
</protein>
<comment type="subcellular location">
    <subcellularLocation>
        <location evidence="2">Nucleus</location>
    </subcellularLocation>
</comment>
<dbReference type="AlphaFoldDB" id="A0A5P1FWH4"/>
<keyword evidence="8" id="KW-0238">DNA-binding</keyword>
<evidence type="ECO:0000256" key="4">
    <source>
        <dbReference type="ARBA" id="ARBA00022723"/>
    </source>
</evidence>
<evidence type="ECO:0000313" key="14">
    <source>
        <dbReference type="Proteomes" id="UP000243459"/>
    </source>
</evidence>
<dbReference type="GO" id="GO:0000976">
    <property type="term" value="F:transcription cis-regulatory region binding"/>
    <property type="evidence" value="ECO:0007669"/>
    <property type="project" value="TreeGrafter"/>
</dbReference>
<proteinExistence type="predicted"/>
<feature type="region of interest" description="Disordered" evidence="12">
    <location>
        <begin position="1"/>
        <end position="66"/>
    </location>
</feature>
<feature type="compositionally biased region" description="Basic and acidic residues" evidence="12">
    <location>
        <begin position="151"/>
        <end position="175"/>
    </location>
</feature>
<dbReference type="SUPFAM" id="SSF46689">
    <property type="entry name" value="Homeodomain-like"/>
    <property type="match status" value="1"/>
</dbReference>
<evidence type="ECO:0008006" key="15">
    <source>
        <dbReference type="Google" id="ProtNLM"/>
    </source>
</evidence>
<evidence type="ECO:0000256" key="1">
    <source>
        <dbReference type="ARBA" id="ARBA00004049"/>
    </source>
</evidence>
<keyword evidence="14" id="KW-1185">Reference proteome</keyword>
<evidence type="ECO:0000256" key="5">
    <source>
        <dbReference type="ARBA" id="ARBA00022771"/>
    </source>
</evidence>
<keyword evidence="10" id="KW-0804">Transcription</keyword>
<evidence type="ECO:0000313" key="13">
    <source>
        <dbReference type="EMBL" id="ONK81290.1"/>
    </source>
</evidence>
<dbReference type="PANTHER" id="PTHR31948:SF140">
    <property type="entry name" value="ZINC-FINGER HOMEODOMAIN PROTEIN 2"/>
    <property type="match status" value="1"/>
</dbReference>
<keyword evidence="4" id="KW-0479">Metal-binding</keyword>
<feature type="region of interest" description="Disordered" evidence="12">
    <location>
        <begin position="150"/>
        <end position="175"/>
    </location>
</feature>
<gene>
    <name evidence="13" type="ORF">A4U43_C01F27450</name>
</gene>
<evidence type="ECO:0000256" key="9">
    <source>
        <dbReference type="ARBA" id="ARBA00023155"/>
    </source>
</evidence>
<organism evidence="13 14">
    <name type="scientific">Asparagus officinalis</name>
    <name type="common">Garden asparagus</name>
    <dbReference type="NCBI Taxonomy" id="4686"/>
    <lineage>
        <taxon>Eukaryota</taxon>
        <taxon>Viridiplantae</taxon>
        <taxon>Streptophyta</taxon>
        <taxon>Embryophyta</taxon>
        <taxon>Tracheophyta</taxon>
        <taxon>Spermatophyta</taxon>
        <taxon>Magnoliopsida</taxon>
        <taxon>Liliopsida</taxon>
        <taxon>Asparagales</taxon>
        <taxon>Asparagaceae</taxon>
        <taxon>Asparagoideae</taxon>
        <taxon>Asparagus</taxon>
    </lineage>
</organism>
<keyword evidence="5" id="KW-0863">Zinc-finger</keyword>
<evidence type="ECO:0000256" key="7">
    <source>
        <dbReference type="ARBA" id="ARBA00023015"/>
    </source>
</evidence>
<accession>A0A5P1FWH4</accession>
<comment type="subunit">
    <text evidence="3">Homo- and heterodimer with other ZFHD proteins.</text>
</comment>
<dbReference type="GO" id="GO:0003700">
    <property type="term" value="F:DNA-binding transcription factor activity"/>
    <property type="evidence" value="ECO:0007669"/>
    <property type="project" value="TreeGrafter"/>
</dbReference>
<name>A0A5P1FWH4_ASPOF</name>
<dbReference type="NCBIfam" id="TIGR01565">
    <property type="entry name" value="homeo_ZF_HD"/>
    <property type="match status" value="1"/>
</dbReference>
<evidence type="ECO:0000256" key="12">
    <source>
        <dbReference type="SAM" id="MobiDB-lite"/>
    </source>
</evidence>
<dbReference type="Gene3D" id="1.10.10.60">
    <property type="entry name" value="Homeodomain-like"/>
    <property type="match status" value="1"/>
</dbReference>
<dbReference type="FunFam" id="1.10.10.60:FF:000257">
    <property type="entry name" value="Zinc-finger homeodomain protein 2"/>
    <property type="match status" value="1"/>
</dbReference>